<organism evidence="4 5">
    <name type="scientific">Ruminococcus difficilis</name>
    <dbReference type="NCBI Taxonomy" id="2763069"/>
    <lineage>
        <taxon>Bacteria</taxon>
        <taxon>Bacillati</taxon>
        <taxon>Bacillota</taxon>
        <taxon>Clostridia</taxon>
        <taxon>Eubacteriales</taxon>
        <taxon>Oscillospiraceae</taxon>
        <taxon>Ruminococcus</taxon>
    </lineage>
</organism>
<evidence type="ECO:0000256" key="1">
    <source>
        <dbReference type="ARBA" id="ARBA00022723"/>
    </source>
</evidence>
<dbReference type="InterPro" id="IPR032466">
    <property type="entry name" value="Metal_Hydrolase"/>
</dbReference>
<evidence type="ECO:0000256" key="3">
    <source>
        <dbReference type="PIRSR" id="PIRSR005902-1"/>
    </source>
</evidence>
<dbReference type="EMBL" id="JAEQMG010000163">
    <property type="protein sequence ID" value="MBK6089844.1"/>
    <property type="molecule type" value="Genomic_DNA"/>
</dbReference>
<protein>
    <submittedName>
        <fullName evidence="4">TatD family hydrolase</fullName>
    </submittedName>
</protein>
<dbReference type="GO" id="GO:0016788">
    <property type="term" value="F:hydrolase activity, acting on ester bonds"/>
    <property type="evidence" value="ECO:0007669"/>
    <property type="project" value="InterPro"/>
</dbReference>
<dbReference type="NCBIfam" id="TIGR00010">
    <property type="entry name" value="YchF/TatD family DNA exonuclease"/>
    <property type="match status" value="1"/>
</dbReference>
<evidence type="ECO:0000313" key="5">
    <source>
        <dbReference type="Proteomes" id="UP000633365"/>
    </source>
</evidence>
<name>A0A934WTX8_9FIRM</name>
<dbReference type="GO" id="GO:0004536">
    <property type="term" value="F:DNA nuclease activity"/>
    <property type="evidence" value="ECO:0007669"/>
    <property type="project" value="InterPro"/>
</dbReference>
<dbReference type="InterPro" id="IPR015991">
    <property type="entry name" value="TatD/YcfH-like"/>
</dbReference>
<keyword evidence="2 4" id="KW-0378">Hydrolase</keyword>
<dbReference type="PIRSF" id="PIRSF005902">
    <property type="entry name" value="DNase_TatD"/>
    <property type="match status" value="1"/>
</dbReference>
<dbReference type="PROSITE" id="PS01091">
    <property type="entry name" value="TATD_3"/>
    <property type="match status" value="1"/>
</dbReference>
<dbReference type="GO" id="GO:0046872">
    <property type="term" value="F:metal ion binding"/>
    <property type="evidence" value="ECO:0007669"/>
    <property type="project" value="UniProtKB-KW"/>
</dbReference>
<accession>A0A934WTX8</accession>
<dbReference type="Gene3D" id="3.20.20.140">
    <property type="entry name" value="Metal-dependent hydrolases"/>
    <property type="match status" value="1"/>
</dbReference>
<dbReference type="GO" id="GO:0005829">
    <property type="term" value="C:cytosol"/>
    <property type="evidence" value="ECO:0007669"/>
    <property type="project" value="TreeGrafter"/>
</dbReference>
<keyword evidence="5" id="KW-1185">Reference proteome</keyword>
<evidence type="ECO:0000256" key="2">
    <source>
        <dbReference type="ARBA" id="ARBA00022801"/>
    </source>
</evidence>
<dbReference type="FunFam" id="3.20.20.140:FF:000005">
    <property type="entry name" value="TatD family hydrolase"/>
    <property type="match status" value="1"/>
</dbReference>
<gene>
    <name evidence="4" type="ORF">JKK62_14555</name>
</gene>
<proteinExistence type="predicted"/>
<feature type="binding site" evidence="3">
    <location>
        <position position="9"/>
    </location>
    <ligand>
        <name>a divalent metal cation</name>
        <dbReference type="ChEBI" id="CHEBI:60240"/>
        <label>1</label>
    </ligand>
</feature>
<dbReference type="PANTHER" id="PTHR46124:SF2">
    <property type="entry name" value="D-AMINOACYL-TRNA DEACYLASE"/>
    <property type="match status" value="1"/>
</dbReference>
<feature type="binding site" evidence="3">
    <location>
        <position position="202"/>
    </location>
    <ligand>
        <name>a divalent metal cation</name>
        <dbReference type="ChEBI" id="CHEBI:60240"/>
        <label>1</label>
    </ligand>
</feature>
<dbReference type="AlphaFoldDB" id="A0A934WTX8"/>
<dbReference type="InterPro" id="IPR018228">
    <property type="entry name" value="DNase_TatD-rel_CS"/>
</dbReference>
<sequence length="254" mass="28431">MLHNIFDAHAHYDDKWFDDDRSALLSSLPQNGVAYVVNAAVDLETAETAISYAETYPHVYACAGIHPENLEGLPADYLERLTELLKHPRVLALGEIGLDYHWDIPRDVQNRVFEEQLLLARELDVPVVIHDREAHGDVMALVRKYQPKGLMHCYSGSVEMLKEVLRLGMSISLGGTVTFKNARVPVEVAAAVPLDRLLLETDAPYLSPVPYRGKRNDSTNIAYTAARIAEIRGLDAQELIDLTTENAKRLYGIK</sequence>
<keyword evidence="1 3" id="KW-0479">Metal-binding</keyword>
<dbReference type="InterPro" id="IPR001130">
    <property type="entry name" value="TatD-like"/>
</dbReference>
<dbReference type="CDD" id="cd01310">
    <property type="entry name" value="TatD_DNAse"/>
    <property type="match status" value="1"/>
</dbReference>
<feature type="binding site" evidence="3">
    <location>
        <position position="11"/>
    </location>
    <ligand>
        <name>a divalent metal cation</name>
        <dbReference type="ChEBI" id="CHEBI:60240"/>
        <label>1</label>
    </ligand>
</feature>
<dbReference type="Proteomes" id="UP000633365">
    <property type="component" value="Unassembled WGS sequence"/>
</dbReference>
<dbReference type="PANTHER" id="PTHR46124">
    <property type="entry name" value="D-AMINOACYL-TRNA DEACYLASE"/>
    <property type="match status" value="1"/>
</dbReference>
<feature type="binding site" evidence="3">
    <location>
        <position position="152"/>
    </location>
    <ligand>
        <name>a divalent metal cation</name>
        <dbReference type="ChEBI" id="CHEBI:60240"/>
        <label>2</label>
    </ligand>
</feature>
<feature type="binding site" evidence="3">
    <location>
        <position position="130"/>
    </location>
    <ligand>
        <name>a divalent metal cation</name>
        <dbReference type="ChEBI" id="CHEBI:60240"/>
        <label>2</label>
    </ligand>
</feature>
<comment type="caution">
    <text evidence="4">The sequence shown here is derived from an EMBL/GenBank/DDBJ whole genome shotgun (WGS) entry which is preliminary data.</text>
</comment>
<evidence type="ECO:0000313" key="4">
    <source>
        <dbReference type="EMBL" id="MBK6089844.1"/>
    </source>
</evidence>
<dbReference type="Pfam" id="PF01026">
    <property type="entry name" value="TatD_DNase"/>
    <property type="match status" value="1"/>
</dbReference>
<feature type="binding site" evidence="3">
    <location>
        <position position="95"/>
    </location>
    <ligand>
        <name>a divalent metal cation</name>
        <dbReference type="ChEBI" id="CHEBI:60240"/>
        <label>1</label>
    </ligand>
</feature>
<reference evidence="4" key="1">
    <citation type="submission" date="2021-01" db="EMBL/GenBank/DDBJ databases">
        <title>Genome public.</title>
        <authorList>
            <person name="Liu C."/>
            <person name="Sun Q."/>
        </authorList>
    </citation>
    <scope>NUCLEOTIDE SEQUENCE</scope>
    <source>
        <strain evidence="4">M6</strain>
    </source>
</reference>
<dbReference type="SUPFAM" id="SSF51556">
    <property type="entry name" value="Metallo-dependent hydrolases"/>
    <property type="match status" value="1"/>
</dbReference>